<dbReference type="RefSeq" id="WP_181580508.1">
    <property type="nucleotide sequence ID" value="NZ_CP059399.1"/>
</dbReference>
<feature type="chain" id="PRO_5039028289" description="DUF8175 domain-containing protein" evidence="1">
    <location>
        <begin position="24"/>
        <end position="216"/>
    </location>
</feature>
<evidence type="ECO:0000313" key="3">
    <source>
        <dbReference type="EMBL" id="QLY29304.1"/>
    </source>
</evidence>
<evidence type="ECO:0000256" key="1">
    <source>
        <dbReference type="SAM" id="SignalP"/>
    </source>
</evidence>
<dbReference type="PROSITE" id="PS51257">
    <property type="entry name" value="PROKAR_LIPOPROTEIN"/>
    <property type="match status" value="1"/>
</dbReference>
<reference evidence="3 4" key="1">
    <citation type="submission" date="2020-07" db="EMBL/GenBank/DDBJ databases">
        <authorList>
            <person name="Zhuang K."/>
            <person name="Ran Y."/>
        </authorList>
    </citation>
    <scope>NUCLEOTIDE SEQUENCE [LARGE SCALE GENOMIC DNA]</scope>
    <source>
        <strain evidence="3 4">WCH-YHL-001</strain>
    </source>
</reference>
<sequence length="216" mass="22834">MRTSAIRPRTALLCLAWALTALLATSGCGDPGPTAVATLTTTAPPDPDRPPTAVRWEPWQGVQLPFAQEGPTKVADAALGYTHSPQGAALAAIHHTLRVSLSPDASWARMAAQSLMPGPGKDSWVIARALLSITSGADPATVPTITAYKVNTYADARAEIVIYSTYPDASITANTATVVWLSDDWRLLIPDPAAKVQTVQAVSFIPFDVVKLEPPQ</sequence>
<evidence type="ECO:0000313" key="4">
    <source>
        <dbReference type="Proteomes" id="UP000515512"/>
    </source>
</evidence>
<dbReference type="InterPro" id="IPR058488">
    <property type="entry name" value="DUF8175"/>
</dbReference>
<evidence type="ECO:0000259" key="2">
    <source>
        <dbReference type="Pfam" id="PF26526"/>
    </source>
</evidence>
<dbReference type="Pfam" id="PF26526">
    <property type="entry name" value="DUF8175"/>
    <property type="match status" value="1"/>
</dbReference>
<keyword evidence="1" id="KW-0732">Signal</keyword>
<feature type="signal peptide" evidence="1">
    <location>
        <begin position="1"/>
        <end position="23"/>
    </location>
</feature>
<protein>
    <recommendedName>
        <fullName evidence="2">DUF8175 domain-containing protein</fullName>
    </recommendedName>
</protein>
<dbReference type="EMBL" id="CP059399">
    <property type="protein sequence ID" value="QLY29304.1"/>
    <property type="molecule type" value="Genomic_DNA"/>
</dbReference>
<gene>
    <name evidence="3" type="ORF">H0264_29095</name>
</gene>
<proteinExistence type="predicted"/>
<keyword evidence="4" id="KW-1185">Reference proteome</keyword>
<feature type="domain" description="DUF8175" evidence="2">
    <location>
        <begin position="31"/>
        <end position="200"/>
    </location>
</feature>
<dbReference type="Proteomes" id="UP000515512">
    <property type="component" value="Chromosome"/>
</dbReference>
<name>A0A7D6Z2K6_9NOCA</name>
<accession>A0A7D6Z2K6</accession>
<organism evidence="3 4">
    <name type="scientific">Nocardia huaxiensis</name>
    <dbReference type="NCBI Taxonomy" id="2755382"/>
    <lineage>
        <taxon>Bacteria</taxon>
        <taxon>Bacillati</taxon>
        <taxon>Actinomycetota</taxon>
        <taxon>Actinomycetes</taxon>
        <taxon>Mycobacteriales</taxon>
        <taxon>Nocardiaceae</taxon>
        <taxon>Nocardia</taxon>
    </lineage>
</organism>
<dbReference type="AlphaFoldDB" id="A0A7D6Z2K6"/>
<dbReference type="KEGG" id="nhu:H0264_29095"/>